<dbReference type="Pfam" id="PF03466">
    <property type="entry name" value="LysR_substrate"/>
    <property type="match status" value="1"/>
</dbReference>
<dbReference type="Pfam" id="PF00126">
    <property type="entry name" value="HTH_1"/>
    <property type="match status" value="1"/>
</dbReference>
<dbReference type="CDD" id="cd05466">
    <property type="entry name" value="PBP2_LTTR_substrate"/>
    <property type="match status" value="1"/>
</dbReference>
<evidence type="ECO:0000256" key="1">
    <source>
        <dbReference type="ARBA" id="ARBA00009437"/>
    </source>
</evidence>
<dbReference type="PROSITE" id="PS50931">
    <property type="entry name" value="HTH_LYSR"/>
    <property type="match status" value="1"/>
</dbReference>
<gene>
    <name evidence="6" type="ORF">E9229_000718</name>
</gene>
<name>A0A839QFT6_9MICC</name>
<evidence type="ECO:0000256" key="3">
    <source>
        <dbReference type="ARBA" id="ARBA00023125"/>
    </source>
</evidence>
<dbReference type="RefSeq" id="WP_183509902.1">
    <property type="nucleotide sequence ID" value="NZ_BAABGK010000017.1"/>
</dbReference>
<dbReference type="PRINTS" id="PR00039">
    <property type="entry name" value="HTHLYSR"/>
</dbReference>
<dbReference type="InterPro" id="IPR036390">
    <property type="entry name" value="WH_DNA-bd_sf"/>
</dbReference>
<dbReference type="Proteomes" id="UP000523000">
    <property type="component" value="Unassembled WGS sequence"/>
</dbReference>
<dbReference type="GO" id="GO:0032993">
    <property type="term" value="C:protein-DNA complex"/>
    <property type="evidence" value="ECO:0007669"/>
    <property type="project" value="TreeGrafter"/>
</dbReference>
<evidence type="ECO:0000256" key="4">
    <source>
        <dbReference type="ARBA" id="ARBA00023163"/>
    </source>
</evidence>
<dbReference type="Gene3D" id="3.40.190.10">
    <property type="entry name" value="Periplasmic binding protein-like II"/>
    <property type="match status" value="2"/>
</dbReference>
<dbReference type="InterPro" id="IPR005119">
    <property type="entry name" value="LysR_subst-bd"/>
</dbReference>
<proteinExistence type="inferred from homology"/>
<evidence type="ECO:0000313" key="7">
    <source>
        <dbReference type="Proteomes" id="UP000523000"/>
    </source>
</evidence>
<dbReference type="GO" id="GO:0003700">
    <property type="term" value="F:DNA-binding transcription factor activity"/>
    <property type="evidence" value="ECO:0007669"/>
    <property type="project" value="InterPro"/>
</dbReference>
<keyword evidence="4" id="KW-0804">Transcription</keyword>
<dbReference type="Gene3D" id="1.10.10.10">
    <property type="entry name" value="Winged helix-like DNA-binding domain superfamily/Winged helix DNA-binding domain"/>
    <property type="match status" value="1"/>
</dbReference>
<accession>A0A839QFT6</accession>
<dbReference type="PANTHER" id="PTHR30346">
    <property type="entry name" value="TRANSCRIPTIONAL DUAL REGULATOR HCAR-RELATED"/>
    <property type="match status" value="1"/>
</dbReference>
<dbReference type="InterPro" id="IPR000847">
    <property type="entry name" value="LysR_HTH_N"/>
</dbReference>
<dbReference type="InterPro" id="IPR036388">
    <property type="entry name" value="WH-like_DNA-bd_sf"/>
</dbReference>
<keyword evidence="7" id="KW-1185">Reference proteome</keyword>
<dbReference type="GO" id="GO:0003677">
    <property type="term" value="F:DNA binding"/>
    <property type="evidence" value="ECO:0007669"/>
    <property type="project" value="UniProtKB-KW"/>
</dbReference>
<keyword evidence="3 6" id="KW-0238">DNA-binding</keyword>
<dbReference type="PANTHER" id="PTHR30346:SF29">
    <property type="entry name" value="LYSR SUBSTRATE-BINDING"/>
    <property type="match status" value="1"/>
</dbReference>
<dbReference type="AlphaFoldDB" id="A0A839QFT6"/>
<organism evidence="6 7">
    <name type="scientific">Paeniglutamicibacter cryotolerans</name>
    <dbReference type="NCBI Taxonomy" id="670079"/>
    <lineage>
        <taxon>Bacteria</taxon>
        <taxon>Bacillati</taxon>
        <taxon>Actinomycetota</taxon>
        <taxon>Actinomycetes</taxon>
        <taxon>Micrococcales</taxon>
        <taxon>Micrococcaceae</taxon>
        <taxon>Paeniglutamicibacter</taxon>
    </lineage>
</organism>
<feature type="domain" description="HTH lysR-type" evidence="5">
    <location>
        <begin position="10"/>
        <end position="69"/>
    </location>
</feature>
<dbReference type="SUPFAM" id="SSF53850">
    <property type="entry name" value="Periplasmic binding protein-like II"/>
    <property type="match status" value="1"/>
</dbReference>
<comment type="caution">
    <text evidence="6">The sequence shown here is derived from an EMBL/GenBank/DDBJ whole genome shotgun (WGS) entry which is preliminary data.</text>
</comment>
<evidence type="ECO:0000259" key="5">
    <source>
        <dbReference type="PROSITE" id="PS50931"/>
    </source>
</evidence>
<protein>
    <submittedName>
        <fullName evidence="6">DNA-binding transcriptional LysR family regulator</fullName>
    </submittedName>
</protein>
<dbReference type="EMBL" id="JACHVS010000001">
    <property type="protein sequence ID" value="MBB2994527.1"/>
    <property type="molecule type" value="Genomic_DNA"/>
</dbReference>
<sequence length="326" mass="35284">MTVEIDPHSLELRLLLCLTRVGSLESFSKAAESLGFTQSAISQQITRLERIVGQELVKRSAGPKKVVLTVAGEILCGHAEAIMARLASAAADLEAVAAGTAGVVRVGCYQSVGVRILPRILRDFSRLWPGVRVELFESEDDGELLREVENGHLDVAFIVFPLIPGPFAAIELLEDPYVVAVSEGSSLITGPGPVPLADLDHLPLITYGRIRPEHAIENRFGRPELAKQIVLRSNDNGTVLGMAAEGVGAAVVSWLSVDPGRRGIRVKALAGVKPRIVGIAWHRDRLRNPSVEAFIRVAQKEAFQQMELMNHHLSEADVTAGEKELP</sequence>
<evidence type="ECO:0000313" key="6">
    <source>
        <dbReference type="EMBL" id="MBB2994527.1"/>
    </source>
</evidence>
<reference evidence="6 7" key="1">
    <citation type="submission" date="2020-08" db="EMBL/GenBank/DDBJ databases">
        <title>Sequencing the genomes of 1000 actinobacteria strains.</title>
        <authorList>
            <person name="Klenk H.-P."/>
        </authorList>
    </citation>
    <scope>NUCLEOTIDE SEQUENCE [LARGE SCALE GENOMIC DNA]</scope>
    <source>
        <strain evidence="6 7">DSM 22826</strain>
    </source>
</reference>
<evidence type="ECO:0000256" key="2">
    <source>
        <dbReference type="ARBA" id="ARBA00023015"/>
    </source>
</evidence>
<dbReference type="SUPFAM" id="SSF46785">
    <property type="entry name" value="Winged helix' DNA-binding domain"/>
    <property type="match status" value="1"/>
</dbReference>
<keyword evidence="2" id="KW-0805">Transcription regulation</keyword>
<comment type="similarity">
    <text evidence="1">Belongs to the LysR transcriptional regulatory family.</text>
</comment>